<comment type="caution">
    <text evidence="2">The sequence shown here is derived from an EMBL/GenBank/DDBJ whole genome shotgun (WGS) entry which is preliminary data.</text>
</comment>
<proteinExistence type="predicted"/>
<accession>A0A819YPD1</accession>
<organism evidence="2 3">
    <name type="scientific">Adineta steineri</name>
    <dbReference type="NCBI Taxonomy" id="433720"/>
    <lineage>
        <taxon>Eukaryota</taxon>
        <taxon>Metazoa</taxon>
        <taxon>Spiralia</taxon>
        <taxon>Gnathifera</taxon>
        <taxon>Rotifera</taxon>
        <taxon>Eurotatoria</taxon>
        <taxon>Bdelloidea</taxon>
        <taxon>Adinetida</taxon>
        <taxon>Adinetidae</taxon>
        <taxon>Adineta</taxon>
    </lineage>
</organism>
<evidence type="ECO:0000313" key="2">
    <source>
        <dbReference type="EMBL" id="CAF4157907.1"/>
    </source>
</evidence>
<gene>
    <name evidence="2" type="ORF">OXD698_LOCUS38444</name>
</gene>
<feature type="region of interest" description="Disordered" evidence="1">
    <location>
        <begin position="328"/>
        <end position="354"/>
    </location>
</feature>
<dbReference type="EMBL" id="CAJOAZ010007243">
    <property type="protein sequence ID" value="CAF4157907.1"/>
    <property type="molecule type" value="Genomic_DNA"/>
</dbReference>
<feature type="compositionally biased region" description="Polar residues" evidence="1">
    <location>
        <begin position="33"/>
        <end position="79"/>
    </location>
</feature>
<feature type="non-terminal residue" evidence="2">
    <location>
        <position position="1"/>
    </location>
</feature>
<name>A0A819YPD1_9BILA</name>
<feature type="compositionally biased region" description="Basic residues" evidence="1">
    <location>
        <begin position="345"/>
        <end position="354"/>
    </location>
</feature>
<evidence type="ECO:0000313" key="3">
    <source>
        <dbReference type="Proteomes" id="UP000663844"/>
    </source>
</evidence>
<reference evidence="2" key="1">
    <citation type="submission" date="2021-02" db="EMBL/GenBank/DDBJ databases">
        <authorList>
            <person name="Nowell W R."/>
        </authorList>
    </citation>
    <scope>NUCLEOTIDE SEQUENCE</scope>
</reference>
<sequence>SRSFNTPTQISIDNIYAALRTIDLAGLEENTNEHGIQSTPMKERSSASIPYASSPNLHGYSSNSYGSLSRHTSLQTSTRGRSKSIDNVLHNQSDVIPACFLTPNPSSPNFASRFRADVRTLYGRHLPQPRFLTVQDFADGSLKHKGLTDEPVVYAVTICIPRRIYNCMKKDPKLRKRKVVQTAWIDHMKFAHLRGKIGETCNFTQRVEGYNYTGKGGQLGPIFCYLRQKARESTTGHFTDWVKVWPILSGEDMKYLDKRIQMETLCSFLLGRAGNSGYNHVGRCGNRTLEQMLASVKHLHKRMATPIIGKDGLPTTLREITNAKTKKTMSATTIGPDGEPISGYKRSRKAHYLC</sequence>
<feature type="region of interest" description="Disordered" evidence="1">
    <location>
        <begin position="30"/>
        <end position="83"/>
    </location>
</feature>
<protein>
    <submittedName>
        <fullName evidence="2">Uncharacterized protein</fullName>
    </submittedName>
</protein>
<dbReference type="AlphaFoldDB" id="A0A819YPD1"/>
<evidence type="ECO:0000256" key="1">
    <source>
        <dbReference type="SAM" id="MobiDB-lite"/>
    </source>
</evidence>
<dbReference type="Proteomes" id="UP000663844">
    <property type="component" value="Unassembled WGS sequence"/>
</dbReference>